<dbReference type="PROSITE" id="PS51257">
    <property type="entry name" value="PROKAR_LIPOPROTEIN"/>
    <property type="match status" value="1"/>
</dbReference>
<organism evidence="2 3">
    <name type="scientific">Lancefieldella rimae</name>
    <dbReference type="NCBI Taxonomy" id="1383"/>
    <lineage>
        <taxon>Bacteria</taxon>
        <taxon>Bacillati</taxon>
        <taxon>Actinomycetota</taxon>
        <taxon>Coriobacteriia</taxon>
        <taxon>Coriobacteriales</taxon>
        <taxon>Atopobiaceae</taxon>
        <taxon>Lancefieldella</taxon>
    </lineage>
</organism>
<evidence type="ECO:0000313" key="2">
    <source>
        <dbReference type="EMBL" id="MBF4808018.1"/>
    </source>
</evidence>
<sequence length="192" mass="20731">MKLQKFGAALVVVALIGILSGCDLFAPKIVDDNAANTSDSSSTQTTTDSKNEQKKEETKTDDYATQLAGTYELESEVLTDEDGTQEITQDMYQQMVNGTGLRFTLELSKDGTGTITAPNFQSNKSDKLSFNWKTTDGKSLVISAGAGDEGLEGTVDEDGKITIKIEDDDESMTMVFAKVSDQPGYYSDSSKN</sequence>
<dbReference type="Proteomes" id="UP000698335">
    <property type="component" value="Unassembled WGS sequence"/>
</dbReference>
<reference evidence="2" key="1">
    <citation type="submission" date="2020-04" db="EMBL/GenBank/DDBJ databases">
        <title>Deep metagenomics examines the oral microbiome during advanced dental caries in children, revealing novel taxa and co-occurrences with host molecules.</title>
        <authorList>
            <person name="Baker J.L."/>
            <person name="Morton J.T."/>
            <person name="Dinis M."/>
            <person name="Alvarez R."/>
            <person name="Tran N.C."/>
            <person name="Knight R."/>
            <person name="Edlund A."/>
        </authorList>
    </citation>
    <scope>NUCLEOTIDE SEQUENCE</scope>
    <source>
        <strain evidence="2">JCVI_38_bin.5</strain>
    </source>
</reference>
<feature type="compositionally biased region" description="Low complexity" evidence="1">
    <location>
        <begin position="35"/>
        <end position="48"/>
    </location>
</feature>
<evidence type="ECO:0008006" key="4">
    <source>
        <dbReference type="Google" id="ProtNLM"/>
    </source>
</evidence>
<proteinExistence type="predicted"/>
<feature type="region of interest" description="Disordered" evidence="1">
    <location>
        <begin position="35"/>
        <end position="66"/>
    </location>
</feature>
<name>A0A930W1D2_9ACTN</name>
<dbReference type="AlphaFoldDB" id="A0A930W1D2"/>
<dbReference type="EMBL" id="JABZGW010000199">
    <property type="protein sequence ID" value="MBF4808018.1"/>
    <property type="molecule type" value="Genomic_DNA"/>
</dbReference>
<gene>
    <name evidence="2" type="ORF">HXK26_04920</name>
</gene>
<protein>
    <recommendedName>
        <fullName evidence="4">Lipocalin-like domain-containing protein</fullName>
    </recommendedName>
</protein>
<evidence type="ECO:0000313" key="3">
    <source>
        <dbReference type="Proteomes" id="UP000698335"/>
    </source>
</evidence>
<evidence type="ECO:0000256" key="1">
    <source>
        <dbReference type="SAM" id="MobiDB-lite"/>
    </source>
</evidence>
<comment type="caution">
    <text evidence="2">The sequence shown here is derived from an EMBL/GenBank/DDBJ whole genome shotgun (WGS) entry which is preliminary data.</text>
</comment>
<accession>A0A930W1D2</accession>
<feature type="compositionally biased region" description="Basic and acidic residues" evidence="1">
    <location>
        <begin position="49"/>
        <end position="62"/>
    </location>
</feature>